<dbReference type="EnsemblMetazoa" id="XM_006565824">
    <property type="protein sequence ID" value="XP_006565887"/>
    <property type="gene ID" value="GeneID_100577786"/>
</dbReference>
<proteinExistence type="predicted"/>
<evidence type="ECO:0000313" key="13">
    <source>
        <dbReference type="RefSeq" id="XP_006565887.1"/>
    </source>
</evidence>
<feature type="transmembrane region" description="Helical" evidence="10">
    <location>
        <begin position="481"/>
        <end position="498"/>
    </location>
</feature>
<evidence type="ECO:0000256" key="2">
    <source>
        <dbReference type="ARBA" id="ARBA00022475"/>
    </source>
</evidence>
<feature type="transmembrane region" description="Helical" evidence="10">
    <location>
        <begin position="593"/>
        <end position="621"/>
    </location>
</feature>
<gene>
    <name evidence="11" type="primary">100577786</name>
    <name evidence="13" type="synonym">Or30</name>
</gene>
<keyword evidence="3" id="KW-0716">Sensory transduction</keyword>
<protein>
    <submittedName>
        <fullName evidence="13">Odorant receptor 30 isoform X1</fullName>
    </submittedName>
</protein>
<keyword evidence="5" id="KW-0552">Olfaction</keyword>
<evidence type="ECO:0000256" key="8">
    <source>
        <dbReference type="ARBA" id="ARBA00023170"/>
    </source>
</evidence>
<evidence type="ECO:0000256" key="10">
    <source>
        <dbReference type="SAM" id="Phobius"/>
    </source>
</evidence>
<evidence type="ECO:0000256" key="7">
    <source>
        <dbReference type="ARBA" id="ARBA00023136"/>
    </source>
</evidence>
<dbReference type="AlphaFoldDB" id="A0A7M7GT19"/>
<feature type="transmembrane region" description="Helical" evidence="10">
    <location>
        <begin position="139"/>
        <end position="157"/>
    </location>
</feature>
<reference evidence="11" key="1">
    <citation type="submission" date="2021-01" db="UniProtKB">
        <authorList>
            <consortium name="EnsemblMetazoa"/>
        </authorList>
    </citation>
    <scope>IDENTIFICATION</scope>
    <source>
        <strain evidence="11">DH4</strain>
    </source>
</reference>
<keyword evidence="4 10" id="KW-0812">Transmembrane</keyword>
<dbReference type="GO" id="GO:0004984">
    <property type="term" value="F:olfactory receptor activity"/>
    <property type="evidence" value="ECO:0007669"/>
    <property type="project" value="InterPro"/>
</dbReference>
<feature type="transmembrane region" description="Helical" evidence="10">
    <location>
        <begin position="198"/>
        <end position="222"/>
    </location>
</feature>
<evidence type="ECO:0000313" key="11">
    <source>
        <dbReference type="EnsemblMetazoa" id="XP_006565887"/>
    </source>
</evidence>
<dbReference type="RefSeq" id="XP_006565887.1">
    <property type="nucleotide sequence ID" value="XM_006565824.3"/>
</dbReference>
<accession>A0A8B6Z1V2</accession>
<feature type="transmembrane region" description="Helical" evidence="10">
    <location>
        <begin position="678"/>
        <end position="696"/>
    </location>
</feature>
<dbReference type="Proteomes" id="UP000005203">
    <property type="component" value="Linkage group LG2"/>
</dbReference>
<keyword evidence="6 10" id="KW-1133">Transmembrane helix</keyword>
<keyword evidence="8 13" id="KW-0675">Receptor</keyword>
<name>A0A7M7GT19_APIME</name>
<dbReference type="PANTHER" id="PTHR21137">
    <property type="entry name" value="ODORANT RECEPTOR"/>
    <property type="match status" value="1"/>
</dbReference>
<evidence type="ECO:0000256" key="4">
    <source>
        <dbReference type="ARBA" id="ARBA00022692"/>
    </source>
</evidence>
<feature type="transmembrane region" description="Helical" evidence="10">
    <location>
        <begin position="444"/>
        <end position="461"/>
    </location>
</feature>
<feature type="transmembrane region" description="Helical" evidence="10">
    <location>
        <begin position="538"/>
        <end position="556"/>
    </location>
</feature>
<reference evidence="13" key="2">
    <citation type="submission" date="2025-04" db="UniProtKB">
        <authorList>
            <consortium name="RefSeq"/>
        </authorList>
    </citation>
    <scope>IDENTIFICATION</scope>
    <source>
        <strain evidence="13">DH4</strain>
        <tissue evidence="13">Whole body</tissue>
    </source>
</reference>
<dbReference type="GeneID" id="100577786"/>
<feature type="transmembrane region" description="Helical" evidence="10">
    <location>
        <begin position="279"/>
        <end position="297"/>
    </location>
</feature>
<evidence type="ECO:0000256" key="9">
    <source>
        <dbReference type="ARBA" id="ARBA00023224"/>
    </source>
</evidence>
<dbReference type="InterPro" id="IPR004117">
    <property type="entry name" value="7tm6_olfct_rcpt"/>
</dbReference>
<evidence type="ECO:0000256" key="1">
    <source>
        <dbReference type="ARBA" id="ARBA00004651"/>
    </source>
</evidence>
<evidence type="ECO:0000256" key="6">
    <source>
        <dbReference type="ARBA" id="ARBA00022989"/>
    </source>
</evidence>
<feature type="transmembrane region" description="Helical" evidence="10">
    <location>
        <begin position="83"/>
        <end position="102"/>
    </location>
</feature>
<keyword evidence="2" id="KW-1003">Cell membrane</keyword>
<keyword evidence="7 10" id="KW-0472">Membrane</keyword>
<dbReference type="PANTHER" id="PTHR21137:SF35">
    <property type="entry name" value="ODORANT RECEPTOR 19A-RELATED"/>
    <property type="match status" value="1"/>
</dbReference>
<sequence length="802" mass="92759">MKNQQVVITQDDYKRKTNLSIQWNRWLLTPIGAWPNLRKSRIGKCYSLLISIICYSLIGFMLVSCSIFLMVEINNIYNKLKMVGPLSFFVMTIMKYYFLLFHENDIREGIERIEWDWKNVKHQEDRNIMITYANYGRKLAFICFFFMLCAFIFYFLIQPFGGGKIVDGNLTFIQLPFPISILIADVRDSPYNEIMLSIQILTGIVMNAIRSAICSVAAVFAIHACGQMQVLMNWLNHLVEGRSDMSKKIDDRIANIVIQHDRILKFLALTERALQQISFVEFLGCTANMCLLGYYLIVEWNPKELIVSFTYIAIIASITFNIFIFCYIGELVAEQTEKVGEVAYMIEWYRIRGKKKLCCVLIIAMSNSSIKFTAGNMVELSIYTFSDYIQYLADYRVSTMEKNRSIIGHDDYERNVNLSIRWNRFLLKSLGTWPNLRESRIGKCYSVLIGIVCYGLISFMLTSSNMFLVVEVKDTYNRIKMIGPLSFFAMTLIKYYFLTFHEENIRKGIEHIEWDWKNVKHEEDKRIMIEYANYGKKLALISIFFVYSAFVFYYFVVPISVGKIRDENLTFIPLPFPSSKLIADMRQSPANEILFSVQVLSGVIIHAITATAVSIAAVFAVHACGQMQMLMNWLECLVDGRSDMNKIVDKRIAKIVVQHDRILKFLALTERALQQISFVEFLGCTMNMCLLGYYLIVEWNPKEISLSLTYISLLISFTFNIFIFCYIGDLVAEQCQKVGEMTYMIEWYRLTGKKKLCCVLIIAMSNSSIKFTAGNMVELSIYTFSDVVKTSVAFLNMLRALT</sequence>
<dbReference type="OrthoDB" id="7539170at2759"/>
<feature type="transmembrane region" description="Helical" evidence="10">
    <location>
        <begin position="46"/>
        <end position="71"/>
    </location>
</feature>
<feature type="transmembrane region" description="Helical" evidence="10">
    <location>
        <begin position="708"/>
        <end position="727"/>
    </location>
</feature>
<evidence type="ECO:0000256" key="3">
    <source>
        <dbReference type="ARBA" id="ARBA00022606"/>
    </source>
</evidence>
<dbReference type="Pfam" id="PF02949">
    <property type="entry name" value="7tm_6"/>
    <property type="match status" value="2"/>
</dbReference>
<dbReference type="CTD" id="5573335"/>
<evidence type="ECO:0000313" key="12">
    <source>
        <dbReference type="Proteomes" id="UP000005203"/>
    </source>
</evidence>
<feature type="transmembrane region" description="Helical" evidence="10">
    <location>
        <begin position="309"/>
        <end position="328"/>
    </location>
</feature>
<organism evidence="11">
    <name type="scientific">Apis mellifera</name>
    <name type="common">Honeybee</name>
    <dbReference type="NCBI Taxonomy" id="7460"/>
    <lineage>
        <taxon>Eukaryota</taxon>
        <taxon>Metazoa</taxon>
        <taxon>Ecdysozoa</taxon>
        <taxon>Arthropoda</taxon>
        <taxon>Hexapoda</taxon>
        <taxon>Insecta</taxon>
        <taxon>Pterygota</taxon>
        <taxon>Neoptera</taxon>
        <taxon>Endopterygota</taxon>
        <taxon>Hymenoptera</taxon>
        <taxon>Apocrita</taxon>
        <taxon>Aculeata</taxon>
        <taxon>Apoidea</taxon>
        <taxon>Anthophila</taxon>
        <taxon>Apidae</taxon>
        <taxon>Apis</taxon>
    </lineage>
</organism>
<keyword evidence="12" id="KW-1185">Reference proteome</keyword>
<dbReference type="GO" id="GO:0005549">
    <property type="term" value="F:odorant binding"/>
    <property type="evidence" value="ECO:0007669"/>
    <property type="project" value="InterPro"/>
</dbReference>
<dbReference type="GO" id="GO:0005886">
    <property type="term" value="C:plasma membrane"/>
    <property type="evidence" value="ECO:0007669"/>
    <property type="project" value="UniProtKB-SubCell"/>
</dbReference>
<keyword evidence="9" id="KW-0807">Transducer</keyword>
<comment type="subcellular location">
    <subcellularLocation>
        <location evidence="1">Cell membrane</location>
        <topology evidence="1">Multi-pass membrane protein</topology>
    </subcellularLocation>
</comment>
<evidence type="ECO:0000256" key="5">
    <source>
        <dbReference type="ARBA" id="ARBA00022725"/>
    </source>
</evidence>
<dbReference type="GO" id="GO:0007165">
    <property type="term" value="P:signal transduction"/>
    <property type="evidence" value="ECO:0007669"/>
    <property type="project" value="UniProtKB-KW"/>
</dbReference>
<accession>A0A7M7GT19</accession>